<name>A0A4Q0PE40_9FLAO</name>
<feature type="signal peptide" evidence="1">
    <location>
        <begin position="1"/>
        <end position="22"/>
    </location>
</feature>
<keyword evidence="1" id="KW-0732">Signal</keyword>
<dbReference type="EMBL" id="QOVL01000024">
    <property type="protein sequence ID" value="RXG25073.1"/>
    <property type="molecule type" value="Genomic_DNA"/>
</dbReference>
<evidence type="ECO:0000313" key="3">
    <source>
        <dbReference type="Proteomes" id="UP000290608"/>
    </source>
</evidence>
<dbReference type="InterPro" id="IPR015943">
    <property type="entry name" value="WD40/YVTN_repeat-like_dom_sf"/>
</dbReference>
<protein>
    <recommendedName>
        <fullName evidence="4">YVTN family beta-propeller protein</fullName>
    </recommendedName>
</protein>
<dbReference type="PANTHER" id="PTHR47197:SF3">
    <property type="entry name" value="DIHYDRO-HEME D1 DEHYDROGENASE"/>
    <property type="match status" value="1"/>
</dbReference>
<dbReference type="InterPro" id="IPR051200">
    <property type="entry name" value="Host-pathogen_enzymatic-act"/>
</dbReference>
<accession>A0A4Q0PE40</accession>
<dbReference type="SUPFAM" id="SSF50969">
    <property type="entry name" value="YVTN repeat-like/Quinoprotein amine dehydrogenase"/>
    <property type="match status" value="1"/>
</dbReference>
<dbReference type="AlphaFoldDB" id="A0A4Q0PE40"/>
<proteinExistence type="predicted"/>
<dbReference type="PANTHER" id="PTHR47197">
    <property type="entry name" value="PROTEIN NIRF"/>
    <property type="match status" value="1"/>
</dbReference>
<gene>
    <name evidence="2" type="ORF">DSL99_3663</name>
</gene>
<dbReference type="InterPro" id="IPR011044">
    <property type="entry name" value="Quino_amine_DH_bsu"/>
</dbReference>
<dbReference type="STRING" id="1122159.SAMN02745246_03666"/>
<evidence type="ECO:0008006" key="4">
    <source>
        <dbReference type="Google" id="ProtNLM"/>
    </source>
</evidence>
<dbReference type="Proteomes" id="UP000290608">
    <property type="component" value="Unassembled WGS sequence"/>
</dbReference>
<evidence type="ECO:0000256" key="1">
    <source>
        <dbReference type="SAM" id="SignalP"/>
    </source>
</evidence>
<reference evidence="2 3" key="1">
    <citation type="submission" date="2018-07" db="EMBL/GenBank/DDBJ databases">
        <title>Leeuwenhoekiella genomics.</title>
        <authorList>
            <person name="Tahon G."/>
            <person name="Willems A."/>
        </authorList>
    </citation>
    <scope>NUCLEOTIDE SEQUENCE [LARGE SCALE GENOMIC DNA]</scope>
    <source>
        <strain evidence="2 3">LMG 1345</strain>
    </source>
</reference>
<feature type="chain" id="PRO_5020489867" description="YVTN family beta-propeller protein" evidence="1">
    <location>
        <begin position="23"/>
        <end position="331"/>
    </location>
</feature>
<organism evidence="2 3">
    <name type="scientific">Leeuwenhoekiella marinoflava</name>
    <dbReference type="NCBI Taxonomy" id="988"/>
    <lineage>
        <taxon>Bacteria</taxon>
        <taxon>Pseudomonadati</taxon>
        <taxon>Bacteroidota</taxon>
        <taxon>Flavobacteriia</taxon>
        <taxon>Flavobacteriales</taxon>
        <taxon>Flavobacteriaceae</taxon>
        <taxon>Leeuwenhoekiella</taxon>
    </lineage>
</organism>
<evidence type="ECO:0000313" key="2">
    <source>
        <dbReference type="EMBL" id="RXG25073.1"/>
    </source>
</evidence>
<dbReference type="Gene3D" id="2.130.10.10">
    <property type="entry name" value="YVTN repeat-like/Quinoprotein amine dehydrogenase"/>
    <property type="match status" value="1"/>
</dbReference>
<dbReference type="RefSeq" id="WP_073100634.1">
    <property type="nucleotide sequence ID" value="NZ_QOVL01000024.1"/>
</dbReference>
<comment type="caution">
    <text evidence="2">The sequence shown here is derived from an EMBL/GenBank/DDBJ whole genome shotgun (WGS) entry which is preliminary data.</text>
</comment>
<sequence>MDKKTILNFSFLFLLLFNGCKAQNQSNSLQLIATVPLSEVRGRIDHLSYNNGQQILYVAALGNNTIEVVDLKSKKIIHTIENLNEPQGVVYLPESNSIFVANGGNGVCEVFNATTFDKKTSIKLPDDADNVRYDPTDKKIYVGYGNGGIAIIDATTFNLIAKIQLSGHPESFQIDEAAKKMYVNVPGKKLVEIIDLNKNRVVDKWKVTKAKSNFPMSLDAVHHRLFIGCWHAPMLLILDTQTGNKISSLDIDRDVDDIFYSPQNEQLYLSCGAGYIDVFNQINADTYTTEGKISTGSGARTSLFIPELNQLMVASPSDFNSEASILIYMVK</sequence>